<accession>A0A0M9VKM0</accession>
<dbReference type="PATRIC" id="fig|84292.3.peg.2439"/>
<gene>
    <name evidence="2" type="ORF">XI38_12010</name>
</gene>
<organism evidence="2 3">
    <name type="scientific">Microbacterium aurantiacum</name>
    <dbReference type="NCBI Taxonomy" id="162393"/>
    <lineage>
        <taxon>Bacteria</taxon>
        <taxon>Bacillati</taxon>
        <taxon>Actinomycetota</taxon>
        <taxon>Actinomycetes</taxon>
        <taxon>Micrococcales</taxon>
        <taxon>Microbacteriaceae</taxon>
        <taxon>Microbacterium</taxon>
    </lineage>
</organism>
<feature type="chain" id="PRO_5038945738" description="Secreted protein" evidence="1">
    <location>
        <begin position="35"/>
        <end position="173"/>
    </location>
</feature>
<keyword evidence="3" id="KW-1185">Reference proteome</keyword>
<proteinExistence type="predicted"/>
<evidence type="ECO:0008006" key="4">
    <source>
        <dbReference type="Google" id="ProtNLM"/>
    </source>
</evidence>
<dbReference type="Proteomes" id="UP000037737">
    <property type="component" value="Unassembled WGS sequence"/>
</dbReference>
<evidence type="ECO:0000313" key="2">
    <source>
        <dbReference type="EMBL" id="KOS10212.1"/>
    </source>
</evidence>
<protein>
    <recommendedName>
        <fullName evidence="4">Secreted protein</fullName>
    </recommendedName>
</protein>
<dbReference type="OrthoDB" id="5123533at2"/>
<dbReference type="EMBL" id="LAVO01000012">
    <property type="protein sequence ID" value="KOS10212.1"/>
    <property type="molecule type" value="Genomic_DNA"/>
</dbReference>
<comment type="caution">
    <text evidence="2">The sequence shown here is derived from an EMBL/GenBank/DDBJ whole genome shotgun (WGS) entry which is preliminary data.</text>
</comment>
<keyword evidence="1" id="KW-0732">Signal</keyword>
<reference evidence="2" key="1">
    <citation type="submission" date="2015-04" db="EMBL/GenBank/DDBJ databases">
        <title>Complete genome sequence of Microbacterium chocolatum SIT 101, a bacterium enantioselectively hydrolyzing mesomeric diesters.</title>
        <authorList>
            <person name="Li X."/>
            <person name="Xu Y."/>
        </authorList>
    </citation>
    <scope>NUCLEOTIDE SEQUENCE [LARGE SCALE GENOMIC DNA]</scope>
    <source>
        <strain evidence="2">SIT 101</strain>
    </source>
</reference>
<dbReference type="KEGG" id="mcw:A8L33_06480"/>
<dbReference type="AlphaFoldDB" id="A0A0M9VKM0"/>
<name>A0A0M9VKM0_9MICO</name>
<evidence type="ECO:0000313" key="3">
    <source>
        <dbReference type="Proteomes" id="UP000037737"/>
    </source>
</evidence>
<feature type="signal peptide" evidence="1">
    <location>
        <begin position="1"/>
        <end position="34"/>
    </location>
</feature>
<sequence>MRSPHPLARSVARPRPARLLVAATAVAASVLVLAGCTNPIDQLVQGGVQDGVERIIEEQTGSDIEVNTGGGASLPEGWPAEIPVPDGSPMFSMAAEGGYQATFEVADAAEGERIKDQLVADGYVMEGETDMGQMKIWILAGPEWRVSLSAILPEEGDTSTSPSLTYLVSPVAG</sequence>
<evidence type="ECO:0000256" key="1">
    <source>
        <dbReference type="SAM" id="SignalP"/>
    </source>
</evidence>